<evidence type="ECO:0000256" key="7">
    <source>
        <dbReference type="ARBA" id="ARBA00022840"/>
    </source>
</evidence>
<dbReference type="GO" id="GO:0005524">
    <property type="term" value="F:ATP binding"/>
    <property type="evidence" value="ECO:0007669"/>
    <property type="project" value="UniProtKB-UniRule"/>
</dbReference>
<keyword evidence="4 9" id="KW-0963">Cytoplasm</keyword>
<evidence type="ECO:0000256" key="6">
    <source>
        <dbReference type="ARBA" id="ARBA00022741"/>
    </source>
</evidence>
<keyword evidence="9 10" id="KW-0227">DNA damage</keyword>
<sequence>MSVVNFKNFEHAEFKFSDSLNCFIGNNGAGKTNLMDAIYYLSFCKSFLNSVDGQNIRFDQEFFMIQGKYTRLESDEVIYCGLKRNQKKIVKRNQKDYKKLSEHIGLIPLIIVTPSDTNLISGGSDERRRFVDAVISQYDAVYLENLIRYNRALQQRNNLLKQFAGRNNFQLESLEVWDDQLVKYGQQIHEVRKVFIENLQPIFQNYYELISGGREIVGLKHQSDLTNNSFEQLLKDSIGKDRMLQYTTTGIHKEDFEFELAGYPIRKFGSQGQKKTYLVALKLAQFDFMKAISGLTPILLLDDIFDKLDKNRVEQIVKLVADDHFGQIFITDTNREHLDQIIAGLETESRIFTISDGNVINLTQ</sequence>
<evidence type="ECO:0000313" key="12">
    <source>
        <dbReference type="EMBL" id="BBE19605.1"/>
    </source>
</evidence>
<dbReference type="Proteomes" id="UP001193389">
    <property type="component" value="Chromosome"/>
</dbReference>
<comment type="subcellular location">
    <subcellularLocation>
        <location evidence="1 9 10">Cytoplasm</location>
    </subcellularLocation>
</comment>
<evidence type="ECO:0000256" key="4">
    <source>
        <dbReference type="ARBA" id="ARBA00022490"/>
    </source>
</evidence>
<dbReference type="AlphaFoldDB" id="A0A5K7SDP4"/>
<dbReference type="EMBL" id="AP018694">
    <property type="protein sequence ID" value="BBE19605.1"/>
    <property type="molecule type" value="Genomic_DNA"/>
</dbReference>
<dbReference type="PROSITE" id="PS00618">
    <property type="entry name" value="RECF_2"/>
    <property type="match status" value="1"/>
</dbReference>
<evidence type="ECO:0000256" key="3">
    <source>
        <dbReference type="ARBA" id="ARBA00020170"/>
    </source>
</evidence>
<feature type="domain" description="RecF/RecN/SMC N-terminal" evidence="11">
    <location>
        <begin position="3"/>
        <end position="340"/>
    </location>
</feature>
<dbReference type="NCBIfam" id="TIGR00611">
    <property type="entry name" value="recf"/>
    <property type="match status" value="1"/>
</dbReference>
<dbReference type="PANTHER" id="PTHR32182">
    <property type="entry name" value="DNA REPLICATION AND REPAIR PROTEIN RECF"/>
    <property type="match status" value="1"/>
</dbReference>
<dbReference type="InterPro" id="IPR042174">
    <property type="entry name" value="RecF_2"/>
</dbReference>
<gene>
    <name evidence="9" type="primary">recF</name>
    <name evidence="12" type="ORF">AQPE_3791</name>
</gene>
<evidence type="ECO:0000256" key="5">
    <source>
        <dbReference type="ARBA" id="ARBA00022705"/>
    </source>
</evidence>
<dbReference type="InterPro" id="IPR003395">
    <property type="entry name" value="RecF/RecN/SMC_N"/>
</dbReference>
<dbReference type="PROSITE" id="PS00617">
    <property type="entry name" value="RECF_1"/>
    <property type="match status" value="1"/>
</dbReference>
<keyword evidence="13" id="KW-1185">Reference proteome</keyword>
<dbReference type="Gene3D" id="3.40.50.300">
    <property type="entry name" value="P-loop containing nucleotide triphosphate hydrolases"/>
    <property type="match status" value="1"/>
</dbReference>
<feature type="binding site" evidence="9">
    <location>
        <begin position="25"/>
        <end position="32"/>
    </location>
    <ligand>
        <name>ATP</name>
        <dbReference type="ChEBI" id="CHEBI:30616"/>
    </ligand>
</feature>
<comment type="function">
    <text evidence="9 10">The RecF protein is involved in DNA metabolism; it is required for DNA replication and normal SOS inducibility. RecF binds preferentially to single-stranded, linear DNA. It also seems to bind ATP.</text>
</comment>
<dbReference type="Pfam" id="PF02463">
    <property type="entry name" value="SMC_N"/>
    <property type="match status" value="1"/>
</dbReference>
<dbReference type="Gene3D" id="1.20.1050.90">
    <property type="entry name" value="RecF/RecN/SMC, N-terminal domain"/>
    <property type="match status" value="1"/>
</dbReference>
<keyword evidence="9 10" id="KW-0742">SOS response</keyword>
<evidence type="ECO:0000313" key="13">
    <source>
        <dbReference type="Proteomes" id="UP001193389"/>
    </source>
</evidence>
<dbReference type="GO" id="GO:0009432">
    <property type="term" value="P:SOS response"/>
    <property type="evidence" value="ECO:0007669"/>
    <property type="project" value="UniProtKB-UniRule"/>
</dbReference>
<name>A0A5K7SDP4_9BACT</name>
<organism evidence="12 13">
    <name type="scientific">Aquipluma nitroreducens</name>
    <dbReference type="NCBI Taxonomy" id="2010828"/>
    <lineage>
        <taxon>Bacteria</taxon>
        <taxon>Pseudomonadati</taxon>
        <taxon>Bacteroidota</taxon>
        <taxon>Bacteroidia</taxon>
        <taxon>Marinilabiliales</taxon>
        <taxon>Prolixibacteraceae</taxon>
        <taxon>Aquipluma</taxon>
    </lineage>
</organism>
<dbReference type="HAMAP" id="MF_00365">
    <property type="entry name" value="RecF"/>
    <property type="match status" value="1"/>
</dbReference>
<evidence type="ECO:0000256" key="9">
    <source>
        <dbReference type="HAMAP-Rule" id="MF_00365"/>
    </source>
</evidence>
<dbReference type="GO" id="GO:0006302">
    <property type="term" value="P:double-strand break repair"/>
    <property type="evidence" value="ECO:0007669"/>
    <property type="project" value="TreeGrafter"/>
</dbReference>
<keyword evidence="8 9" id="KW-0238">DNA-binding</keyword>
<evidence type="ECO:0000256" key="10">
    <source>
        <dbReference type="RuleBase" id="RU000578"/>
    </source>
</evidence>
<dbReference type="GO" id="GO:0003697">
    <property type="term" value="F:single-stranded DNA binding"/>
    <property type="evidence" value="ECO:0007669"/>
    <property type="project" value="UniProtKB-UniRule"/>
</dbReference>
<protein>
    <recommendedName>
        <fullName evidence="3 9">DNA replication and repair protein RecF</fullName>
    </recommendedName>
</protein>
<dbReference type="KEGG" id="anf:AQPE_3791"/>
<keyword evidence="6 9" id="KW-0547">Nucleotide-binding</keyword>
<dbReference type="PANTHER" id="PTHR32182:SF0">
    <property type="entry name" value="DNA REPLICATION AND REPAIR PROTEIN RECF"/>
    <property type="match status" value="1"/>
</dbReference>
<keyword evidence="7 9" id="KW-0067">ATP-binding</keyword>
<accession>A0A5K7SDP4</accession>
<dbReference type="SUPFAM" id="SSF52540">
    <property type="entry name" value="P-loop containing nucleoside triphosphate hydrolases"/>
    <property type="match status" value="1"/>
</dbReference>
<evidence type="ECO:0000259" key="11">
    <source>
        <dbReference type="Pfam" id="PF02463"/>
    </source>
</evidence>
<reference evidence="12" key="1">
    <citation type="journal article" date="2020" name="Int. J. Syst. Evol. Microbiol.">
        <title>Aquipluma nitroreducens gen. nov. sp. nov., a novel facultatively anaerobic bacterium isolated from a freshwater lake.</title>
        <authorList>
            <person name="Watanabe M."/>
            <person name="Kojima H."/>
            <person name="Fukui M."/>
        </authorList>
    </citation>
    <scope>NUCLEOTIDE SEQUENCE</scope>
    <source>
        <strain evidence="12">MeG22</strain>
    </source>
</reference>
<proteinExistence type="inferred from homology"/>
<evidence type="ECO:0000256" key="2">
    <source>
        <dbReference type="ARBA" id="ARBA00008016"/>
    </source>
</evidence>
<evidence type="ECO:0000256" key="8">
    <source>
        <dbReference type="ARBA" id="ARBA00023125"/>
    </source>
</evidence>
<dbReference type="InterPro" id="IPR027417">
    <property type="entry name" value="P-loop_NTPase"/>
</dbReference>
<dbReference type="GO" id="GO:0005737">
    <property type="term" value="C:cytoplasm"/>
    <property type="evidence" value="ECO:0007669"/>
    <property type="project" value="UniProtKB-SubCell"/>
</dbReference>
<keyword evidence="5 9" id="KW-0235">DNA replication</keyword>
<dbReference type="InterPro" id="IPR001238">
    <property type="entry name" value="DNA-binding_RecF"/>
</dbReference>
<dbReference type="GO" id="GO:0006260">
    <property type="term" value="P:DNA replication"/>
    <property type="evidence" value="ECO:0007669"/>
    <property type="project" value="UniProtKB-UniRule"/>
</dbReference>
<evidence type="ECO:0000256" key="1">
    <source>
        <dbReference type="ARBA" id="ARBA00004496"/>
    </source>
</evidence>
<dbReference type="InterPro" id="IPR018078">
    <property type="entry name" value="DNA-binding_RecF_CS"/>
</dbReference>
<dbReference type="GO" id="GO:0000731">
    <property type="term" value="P:DNA synthesis involved in DNA repair"/>
    <property type="evidence" value="ECO:0007669"/>
    <property type="project" value="TreeGrafter"/>
</dbReference>
<comment type="similarity">
    <text evidence="2 9 10">Belongs to the RecF family.</text>
</comment>
<keyword evidence="9 10" id="KW-0234">DNA repair</keyword>